<dbReference type="PANTHER" id="PTHR43877:SF2">
    <property type="entry name" value="AMINOALKYLPHOSPHONATE N-ACETYLTRANSFERASE-RELATED"/>
    <property type="match status" value="1"/>
</dbReference>
<accession>A0A841TAS6</accession>
<keyword evidence="4" id="KW-0472">Membrane</keyword>
<keyword evidence="7" id="KW-1185">Reference proteome</keyword>
<feature type="domain" description="N-acetyltransferase" evidence="5">
    <location>
        <begin position="176"/>
        <end position="331"/>
    </location>
</feature>
<comment type="caution">
    <text evidence="6">The sequence shown here is derived from an EMBL/GenBank/DDBJ whole genome shotgun (WGS) entry which is preliminary data.</text>
</comment>
<feature type="transmembrane region" description="Helical" evidence="4">
    <location>
        <begin position="12"/>
        <end position="43"/>
    </location>
</feature>
<keyword evidence="4" id="KW-1133">Transmembrane helix</keyword>
<organism evidence="6 7">
    <name type="scientific">Cohnella lubricantis</name>
    <dbReference type="NCBI Taxonomy" id="2163172"/>
    <lineage>
        <taxon>Bacteria</taxon>
        <taxon>Bacillati</taxon>
        <taxon>Bacillota</taxon>
        <taxon>Bacilli</taxon>
        <taxon>Bacillales</taxon>
        <taxon>Paenibacillaceae</taxon>
        <taxon>Cohnella</taxon>
    </lineage>
</organism>
<dbReference type="Proteomes" id="UP000574133">
    <property type="component" value="Unassembled WGS sequence"/>
</dbReference>
<dbReference type="GO" id="GO:0016747">
    <property type="term" value="F:acyltransferase activity, transferring groups other than amino-acyl groups"/>
    <property type="evidence" value="ECO:0007669"/>
    <property type="project" value="InterPro"/>
</dbReference>
<evidence type="ECO:0000313" key="7">
    <source>
        <dbReference type="Proteomes" id="UP000574133"/>
    </source>
</evidence>
<dbReference type="PROSITE" id="PS51186">
    <property type="entry name" value="GNAT"/>
    <property type="match status" value="1"/>
</dbReference>
<proteinExistence type="predicted"/>
<keyword evidence="2" id="KW-0012">Acyltransferase</keyword>
<dbReference type="RefSeq" id="WP_185178421.1">
    <property type="nucleotide sequence ID" value="NZ_CBCSEP010000001.1"/>
</dbReference>
<dbReference type="SUPFAM" id="SSF55729">
    <property type="entry name" value="Acyl-CoA N-acyltransferases (Nat)"/>
    <property type="match status" value="1"/>
</dbReference>
<protein>
    <submittedName>
        <fullName evidence="6">GNAT family N-acetyltransferase</fullName>
    </submittedName>
</protein>
<evidence type="ECO:0000256" key="3">
    <source>
        <dbReference type="SAM" id="MobiDB-lite"/>
    </source>
</evidence>
<evidence type="ECO:0000313" key="6">
    <source>
        <dbReference type="EMBL" id="MBB6677135.1"/>
    </source>
</evidence>
<dbReference type="InterPro" id="IPR050832">
    <property type="entry name" value="Bact_Acetyltransf"/>
</dbReference>
<dbReference type="PANTHER" id="PTHR43877">
    <property type="entry name" value="AMINOALKYLPHOSPHONATE N-ACETYLTRANSFERASE-RELATED-RELATED"/>
    <property type="match status" value="1"/>
</dbReference>
<evidence type="ECO:0000256" key="2">
    <source>
        <dbReference type="ARBA" id="ARBA00023315"/>
    </source>
</evidence>
<gene>
    <name evidence="6" type="ORF">H4Q31_07325</name>
</gene>
<reference evidence="6 7" key="1">
    <citation type="submission" date="2020-08" db="EMBL/GenBank/DDBJ databases">
        <title>Cohnella phylogeny.</title>
        <authorList>
            <person name="Dunlap C."/>
        </authorList>
    </citation>
    <scope>NUCLEOTIDE SEQUENCE [LARGE SCALE GENOMIC DNA]</scope>
    <source>
        <strain evidence="6 7">DSM 103658</strain>
    </source>
</reference>
<feature type="transmembrane region" description="Helical" evidence="4">
    <location>
        <begin position="55"/>
        <end position="84"/>
    </location>
</feature>
<feature type="region of interest" description="Disordered" evidence="3">
    <location>
        <begin position="138"/>
        <end position="170"/>
    </location>
</feature>
<evidence type="ECO:0000259" key="5">
    <source>
        <dbReference type="PROSITE" id="PS51186"/>
    </source>
</evidence>
<dbReference type="CDD" id="cd04301">
    <property type="entry name" value="NAT_SF"/>
    <property type="match status" value="1"/>
</dbReference>
<dbReference type="Gene3D" id="3.40.630.30">
    <property type="match status" value="1"/>
</dbReference>
<sequence>MPKPSSIKTAQILLYLKLILTATILLPVLPIPMIALIVILIAANLYAIHKRKRMWAFILALVTLYFTADIINLVLSFAIIVLLFTRSSRLYFLGDALPAAPAPAPETGEAVDAEGYTVDEEEDRDPASDELARGELTAEASDAEDRRNASAGASDAAVPSASSLRPNVKPSADPVVEIREAGAEDAAIVHGIMLEAFEEYRAAVPPSSALSETEESVREGLASKNESAAILSEDGIPAAIVRYRLEEDAIYFFRLSVRPARRKRGYARQLLEWIEMRGRSQGRELSRCKVRQSVSRNLVLYENMGYEITNQELVVRPEGSVKTLTMEKRLTNY</sequence>
<evidence type="ECO:0000256" key="1">
    <source>
        <dbReference type="ARBA" id="ARBA00022679"/>
    </source>
</evidence>
<dbReference type="Pfam" id="PF13508">
    <property type="entry name" value="Acetyltransf_7"/>
    <property type="match status" value="1"/>
</dbReference>
<keyword evidence="4" id="KW-0812">Transmembrane</keyword>
<name>A0A841TAS6_9BACL</name>
<dbReference type="InterPro" id="IPR016181">
    <property type="entry name" value="Acyl_CoA_acyltransferase"/>
</dbReference>
<dbReference type="EMBL" id="JACJVN010000027">
    <property type="protein sequence ID" value="MBB6677135.1"/>
    <property type="molecule type" value="Genomic_DNA"/>
</dbReference>
<dbReference type="InterPro" id="IPR000182">
    <property type="entry name" value="GNAT_dom"/>
</dbReference>
<dbReference type="AlphaFoldDB" id="A0A841TAS6"/>
<keyword evidence="1 6" id="KW-0808">Transferase</keyword>
<evidence type="ECO:0000256" key="4">
    <source>
        <dbReference type="SAM" id="Phobius"/>
    </source>
</evidence>